<evidence type="ECO:0000313" key="10">
    <source>
        <dbReference type="Proteomes" id="UP000289132"/>
    </source>
</evidence>
<dbReference type="AlphaFoldDB" id="A0AAD0VM50"/>
<dbReference type="GO" id="GO:0020037">
    <property type="term" value="F:heme binding"/>
    <property type="evidence" value="ECO:0007669"/>
    <property type="project" value="InterPro"/>
</dbReference>
<dbReference type="Gene3D" id="1.10.760.10">
    <property type="entry name" value="Cytochrome c-like domain"/>
    <property type="match status" value="1"/>
</dbReference>
<dbReference type="InterPro" id="IPR009056">
    <property type="entry name" value="Cyt_c-like_dom"/>
</dbReference>
<dbReference type="Proteomes" id="UP000289132">
    <property type="component" value="Unassembled WGS sequence"/>
</dbReference>
<feature type="signal peptide" evidence="5">
    <location>
        <begin position="1"/>
        <end position="21"/>
    </location>
</feature>
<evidence type="ECO:0000256" key="2">
    <source>
        <dbReference type="ARBA" id="ARBA00022723"/>
    </source>
</evidence>
<feature type="chain" id="PRO_5042060058" evidence="5">
    <location>
        <begin position="22"/>
        <end position="524"/>
    </location>
</feature>
<accession>A0AAD0VM50</accession>
<dbReference type="GO" id="GO:0009055">
    <property type="term" value="F:electron transfer activity"/>
    <property type="evidence" value="ECO:0007669"/>
    <property type="project" value="InterPro"/>
</dbReference>
<dbReference type="EMBL" id="CP031367">
    <property type="protein sequence ID" value="AXK48510.1"/>
    <property type="molecule type" value="Genomic_DNA"/>
</dbReference>
<dbReference type="SUPFAM" id="SSF46626">
    <property type="entry name" value="Cytochrome c"/>
    <property type="match status" value="1"/>
</dbReference>
<evidence type="ECO:0000256" key="5">
    <source>
        <dbReference type="SAM" id="SignalP"/>
    </source>
</evidence>
<evidence type="ECO:0000256" key="4">
    <source>
        <dbReference type="PROSITE-ProRule" id="PRU00433"/>
    </source>
</evidence>
<dbReference type="Pfam" id="PF13442">
    <property type="entry name" value="Cytochrome_CBB3"/>
    <property type="match status" value="1"/>
</dbReference>
<evidence type="ECO:0000313" key="9">
    <source>
        <dbReference type="Proteomes" id="UP000254504"/>
    </source>
</evidence>
<keyword evidence="2 4" id="KW-0479">Metal-binding</keyword>
<dbReference type="GO" id="GO:0046872">
    <property type="term" value="F:metal ion binding"/>
    <property type="evidence" value="ECO:0007669"/>
    <property type="project" value="UniProtKB-KW"/>
</dbReference>
<dbReference type="SUPFAM" id="SSF51004">
    <property type="entry name" value="C-terminal (heme d1) domain of cytochrome cd1-nitrite reductase"/>
    <property type="match status" value="1"/>
</dbReference>
<dbReference type="Pfam" id="PF02239">
    <property type="entry name" value="Cytochrom_D1"/>
    <property type="match status" value="1"/>
</dbReference>
<evidence type="ECO:0000256" key="1">
    <source>
        <dbReference type="ARBA" id="ARBA00022617"/>
    </source>
</evidence>
<keyword evidence="5" id="KW-0732">Signal</keyword>
<evidence type="ECO:0000259" key="6">
    <source>
        <dbReference type="PROSITE" id="PS51007"/>
    </source>
</evidence>
<evidence type="ECO:0000256" key="3">
    <source>
        <dbReference type="ARBA" id="ARBA00023004"/>
    </source>
</evidence>
<protein>
    <submittedName>
        <fullName evidence="8">Cytochrome C</fullName>
    </submittedName>
    <submittedName>
        <fullName evidence="7">Cytochrome d1 heme domain protein, putative NirN</fullName>
    </submittedName>
</protein>
<dbReference type="InterPro" id="IPR011048">
    <property type="entry name" value="Haem_d1_sf"/>
</dbReference>
<dbReference type="Proteomes" id="UP000254504">
    <property type="component" value="Chromosome"/>
</dbReference>
<dbReference type="InterPro" id="IPR036909">
    <property type="entry name" value="Cyt_c-like_dom_sf"/>
</dbReference>
<evidence type="ECO:0000313" key="8">
    <source>
        <dbReference type="EMBL" id="RXJ89354.1"/>
    </source>
</evidence>
<keyword evidence="1 4" id="KW-0349">Heme</keyword>
<sequence>MKLINKISIICAIFFLSNANAAIDGAAGHMVEALPKKEIGKELYNKYCASCHHEKRVGIDGPPLLPANTKKYIEKDLAQKIKDGFPQTLMPKYDFLSLYELHQIARYIQSPVEDNFSWDLNDINKSITSFKDPVNPLKIKDKEQILPVVEREGNQTWIMEDTRILSKFPLNNIHGGIKFTMDAKNIYVPTRDGWVQNYSLESGQRMNKTRACINLRNISLSRDEQNLFATCLLPEQMVVMNPKTMEAKEIINLDGKVSALYEFYTKDEAIFTFRDKAKIGKVDTKTFKITYTDIKEPIEDFFIDPFDKFIIATARGGDVLRVYEIDTLNVVFEHEMKGMPHLFSATYWYKDGNFYFATPHIKKPYITVWKMYDWEFVKKVEIGGDGFFVKTHPYTPYLWADNGTDKLFLVDKKDYSQKIITPRVGKKYIHTEYSGDGKYAYLSIYENDGEIIVIDTDSFKELASYPANVPVGKYNFINKNREFYPRLFGMDIFKEKCNSKLPCDTSKFNSYEKKSFEDFEKTIK</sequence>
<dbReference type="InterPro" id="IPR051200">
    <property type="entry name" value="Host-pathogen_enzymatic-act"/>
</dbReference>
<reference evidence="7 9" key="2">
    <citation type="submission" date="2018-07" db="EMBL/GenBank/DDBJ databases">
        <title>Complete genome of the Arcobacter trophiarum type strain LMG 25534.</title>
        <authorList>
            <person name="Miller W.G."/>
            <person name="Yee E."/>
        </authorList>
    </citation>
    <scope>NUCLEOTIDE SEQUENCE [LARGE SCALE GENOMIC DNA]</scope>
    <source>
        <strain evidence="7 9">LMG 25534</strain>
    </source>
</reference>
<organism evidence="7 9">
    <name type="scientific">Aliarcobacter trophiarum LMG 25534</name>
    <dbReference type="NCBI Taxonomy" id="1032241"/>
    <lineage>
        <taxon>Bacteria</taxon>
        <taxon>Pseudomonadati</taxon>
        <taxon>Campylobacterota</taxon>
        <taxon>Epsilonproteobacteria</taxon>
        <taxon>Campylobacterales</taxon>
        <taxon>Arcobacteraceae</taxon>
        <taxon>Aliarcobacter</taxon>
    </lineage>
</organism>
<dbReference type="Gene3D" id="2.140.10.20">
    <property type="entry name" value="C-terminal (heme d1) domain of cytochrome cd1-nitrite reductase"/>
    <property type="match status" value="1"/>
</dbReference>
<dbReference type="InterPro" id="IPR003143">
    <property type="entry name" value="Cyt_cd1_C_sf"/>
</dbReference>
<gene>
    <name evidence="7" type="ORF">ATR_0641</name>
    <name evidence="8" type="ORF">CRU87_09395</name>
</gene>
<feature type="domain" description="Cytochrome c" evidence="6">
    <location>
        <begin position="35"/>
        <end position="112"/>
    </location>
</feature>
<keyword evidence="10" id="KW-1185">Reference proteome</keyword>
<keyword evidence="3 4" id="KW-0408">Iron</keyword>
<evidence type="ECO:0000313" key="7">
    <source>
        <dbReference type="EMBL" id="AXK48510.1"/>
    </source>
</evidence>
<dbReference type="EMBL" id="PDKD01000024">
    <property type="protein sequence ID" value="RXJ89354.1"/>
    <property type="molecule type" value="Genomic_DNA"/>
</dbReference>
<dbReference type="CDD" id="cd20784">
    <property type="entry name" value="8prop_hemeD1_cyt_cd1-like"/>
    <property type="match status" value="1"/>
</dbReference>
<dbReference type="PANTHER" id="PTHR47197:SF3">
    <property type="entry name" value="DIHYDRO-HEME D1 DEHYDROGENASE"/>
    <property type="match status" value="1"/>
</dbReference>
<dbReference type="PANTHER" id="PTHR47197">
    <property type="entry name" value="PROTEIN NIRF"/>
    <property type="match status" value="1"/>
</dbReference>
<dbReference type="KEGG" id="atp:ATR_0641"/>
<reference evidence="8 10" key="1">
    <citation type="submission" date="2017-10" db="EMBL/GenBank/DDBJ databases">
        <title>Genomics of the genus Arcobacter.</title>
        <authorList>
            <person name="Perez-Cataluna A."/>
            <person name="Figueras M.J."/>
        </authorList>
    </citation>
    <scope>NUCLEOTIDE SEQUENCE [LARGE SCALE GENOMIC DNA]</scope>
    <source>
        <strain evidence="8 10">LMG 25534</strain>
    </source>
</reference>
<dbReference type="RefSeq" id="WP_115428044.1">
    <property type="nucleotide sequence ID" value="NZ_CP031367.1"/>
</dbReference>
<dbReference type="PROSITE" id="PS51007">
    <property type="entry name" value="CYTC"/>
    <property type="match status" value="1"/>
</dbReference>
<proteinExistence type="predicted"/>
<name>A0AAD0VM50_9BACT</name>